<dbReference type="RefSeq" id="XP_010459817.1">
    <property type="nucleotide sequence ID" value="XM_010461515.2"/>
</dbReference>
<protein>
    <submittedName>
        <fullName evidence="2 3">Uncharacterized protein LOC104740807 isoform X1</fullName>
    </submittedName>
</protein>
<reference evidence="1" key="1">
    <citation type="journal article" date="1997" name="Nucleic Acids Res.">
        <title>tRNAscan-SE: a program for improved detection of transfer RNA genes in genomic sequence.</title>
        <authorList>
            <person name="Lowe T.M."/>
            <person name="Eddy S.R."/>
        </authorList>
    </citation>
    <scope>NUCLEOTIDE SEQUENCE [LARGE SCALE GENOMIC DNA]</scope>
    <source>
        <strain evidence="1">r\DH55</strain>
    </source>
</reference>
<name>A0ABM0VQW1_CAMSA</name>
<evidence type="ECO:0000313" key="5">
    <source>
        <dbReference type="RefSeq" id="XP_010459816.1"/>
    </source>
</evidence>
<dbReference type="RefSeq" id="XP_010459815.1">
    <property type="nucleotide sequence ID" value="XM_010461513.2"/>
</dbReference>
<evidence type="ECO:0000313" key="8">
    <source>
        <dbReference type="RefSeq" id="XP_010459821.1"/>
    </source>
</evidence>
<dbReference type="Pfam" id="PF05742">
    <property type="entry name" value="TANGO2"/>
    <property type="match status" value="1"/>
</dbReference>
<evidence type="ECO:0000313" key="1">
    <source>
        <dbReference type="Proteomes" id="UP000694864"/>
    </source>
</evidence>
<dbReference type="RefSeq" id="XP_010459816.1">
    <property type="nucleotide sequence ID" value="XM_010461514.2"/>
</dbReference>
<organism evidence="1 8">
    <name type="scientific">Camelina sativa</name>
    <name type="common">False flax</name>
    <name type="synonym">Myagrum sativum</name>
    <dbReference type="NCBI Taxonomy" id="90675"/>
    <lineage>
        <taxon>Eukaryota</taxon>
        <taxon>Viridiplantae</taxon>
        <taxon>Streptophyta</taxon>
        <taxon>Embryophyta</taxon>
        <taxon>Tracheophyta</taxon>
        <taxon>Spermatophyta</taxon>
        <taxon>Magnoliopsida</taxon>
        <taxon>eudicotyledons</taxon>
        <taxon>Gunneridae</taxon>
        <taxon>Pentapetalae</taxon>
        <taxon>rosids</taxon>
        <taxon>malvids</taxon>
        <taxon>Brassicales</taxon>
        <taxon>Brassicaceae</taxon>
        <taxon>Camelineae</taxon>
        <taxon>Camelina</taxon>
    </lineage>
</organism>
<dbReference type="InterPro" id="IPR008551">
    <property type="entry name" value="TANGO2"/>
</dbReference>
<dbReference type="RefSeq" id="XP_010459814.1">
    <property type="nucleotide sequence ID" value="XM_010461512.2"/>
</dbReference>
<proteinExistence type="predicted"/>
<dbReference type="RefSeq" id="XP_010459821.1">
    <property type="nucleotide sequence ID" value="XM_010461519.2"/>
</dbReference>
<gene>
    <name evidence="2 3 4 5 6 7 8" type="primary">LOC104740807</name>
</gene>
<dbReference type="RefSeq" id="XP_010459813.1">
    <property type="nucleotide sequence ID" value="XM_010461511.2"/>
</dbReference>
<accession>A0ABM0VQW1</accession>
<reference evidence="1" key="2">
    <citation type="journal article" date="2014" name="Nat. Commun.">
        <title>The emerging biofuel crop Camelina sativa retains a highly undifferentiated hexaploid genome structure.</title>
        <authorList>
            <person name="Kagale S."/>
            <person name="Koh C."/>
            <person name="Nixon J."/>
            <person name="Bollina V."/>
            <person name="Clarke W.E."/>
            <person name="Tuteja R."/>
            <person name="Spillane C."/>
            <person name="Robinson S.J."/>
            <person name="Links M.G."/>
            <person name="Clarke C."/>
            <person name="Higgins E.E."/>
            <person name="Huebert T."/>
            <person name="Sharpe A.G."/>
            <person name="Parkin I.A."/>
        </authorList>
    </citation>
    <scope>NUCLEOTIDE SEQUENCE [LARGE SCALE GENOMIC DNA]</scope>
    <source>
        <strain evidence="1">r\DH55</strain>
    </source>
</reference>
<evidence type="ECO:0000313" key="3">
    <source>
        <dbReference type="RefSeq" id="XP_010459814.1"/>
    </source>
</evidence>
<evidence type="ECO:0000313" key="6">
    <source>
        <dbReference type="RefSeq" id="XP_010459817.1"/>
    </source>
</evidence>
<dbReference type="GeneID" id="104740807"/>
<evidence type="ECO:0000313" key="2">
    <source>
        <dbReference type="RefSeq" id="XP_010459813.1"/>
    </source>
</evidence>
<evidence type="ECO:0000313" key="4">
    <source>
        <dbReference type="RefSeq" id="XP_010459815.1"/>
    </source>
</evidence>
<dbReference type="PANTHER" id="PTHR17985">
    <property type="entry name" value="SER/THR-RICH PROTEIN T10 IN DGCR REGION"/>
    <property type="match status" value="1"/>
</dbReference>
<dbReference type="Proteomes" id="UP000694864">
    <property type="component" value="Chromosome 14"/>
</dbReference>
<sequence length="257" mass="29578">MGVVAFEWNERGNNQLLLMMNRDNWYSRAIREVAWNDSEEYLSGHCEANPTLFWLGVSKKGRVAFLVSSTLMLDQIDGIRGPDRYPDVFLRDHTSPQEFAENLVLDEHTDEGHVFSLIVADVNCPSMIHIRKPDADESNFIVERVPSGIHSLSINGLDEGSPRDFRLRDHFERMICNMGNYGATTTLLEIPGFFMYDAQGDDAPFLRTVQRYGTTSTSALSMERMGERTWKVMFYERKKVVEHDAQYNHTGFVFYTL</sequence>
<keyword evidence="1" id="KW-1185">Reference proteome</keyword>
<reference evidence="2 3" key="3">
    <citation type="submission" date="2025-05" db="UniProtKB">
        <authorList>
            <consortium name="RefSeq"/>
        </authorList>
    </citation>
    <scope>IDENTIFICATION</scope>
    <source>
        <tissue evidence="2 3">Leaf</tissue>
    </source>
</reference>
<evidence type="ECO:0000313" key="7">
    <source>
        <dbReference type="RefSeq" id="XP_010459819.1"/>
    </source>
</evidence>
<dbReference type="RefSeq" id="XP_010459819.1">
    <property type="nucleotide sequence ID" value="XM_010461517.2"/>
</dbReference>
<dbReference type="PANTHER" id="PTHR17985:SF8">
    <property type="entry name" value="TRANSPORT AND GOLGI ORGANIZATION PROTEIN 2 HOMOLOG"/>
    <property type="match status" value="1"/>
</dbReference>